<dbReference type="EMBL" id="FO818637">
    <property type="protein sequence ID" value="CDM88756.1"/>
    <property type="molecule type" value="Genomic_DNA"/>
</dbReference>
<sequence>MIFHMKGLKPPSLDGDFDFNSLTYARLRGAWFDDFQSSAPKCANPPTSVGGS</sequence>
<reference evidence="1 2" key="1">
    <citation type="submission" date="2014-02" db="EMBL/GenBank/DDBJ databases">
        <authorList>
            <person name="Genoscope - CEA"/>
        </authorList>
    </citation>
    <scope>NUCLEOTIDE SEQUENCE [LARGE SCALE GENOMIC DNA]</scope>
    <source>
        <strain evidence="1 2">CS03</strain>
    </source>
</reference>
<dbReference type="KEGG" id="xbv:XBW1_1399"/>
<name>A0A0B6X6L2_XENBV</name>
<dbReference type="Proteomes" id="UP000032930">
    <property type="component" value="Chromosome"/>
</dbReference>
<evidence type="ECO:0000313" key="2">
    <source>
        <dbReference type="Proteomes" id="UP000032930"/>
    </source>
</evidence>
<organism evidence="1 2">
    <name type="scientific">Xenorhabdus bovienii</name>
    <name type="common">Xenorhabdus nematophila subsp. bovienii</name>
    <dbReference type="NCBI Taxonomy" id="40576"/>
    <lineage>
        <taxon>Bacteria</taxon>
        <taxon>Pseudomonadati</taxon>
        <taxon>Pseudomonadota</taxon>
        <taxon>Gammaproteobacteria</taxon>
        <taxon>Enterobacterales</taxon>
        <taxon>Morganellaceae</taxon>
        <taxon>Xenorhabdus</taxon>
    </lineage>
</organism>
<dbReference type="AlphaFoldDB" id="A0A0B6X6L2"/>
<proteinExistence type="predicted"/>
<protein>
    <submittedName>
        <fullName evidence="1">Uncharacterized protein</fullName>
    </submittedName>
</protein>
<accession>A0A0B6X6L2</accession>
<evidence type="ECO:0000313" key="1">
    <source>
        <dbReference type="EMBL" id="CDM88756.1"/>
    </source>
</evidence>
<gene>
    <name evidence="1" type="ORF">XBW1_1399</name>
</gene>